<organism evidence="3 4">
    <name type="scientific">Chionoecetes opilio</name>
    <name type="common">Atlantic snow crab</name>
    <name type="synonym">Cancer opilio</name>
    <dbReference type="NCBI Taxonomy" id="41210"/>
    <lineage>
        <taxon>Eukaryota</taxon>
        <taxon>Metazoa</taxon>
        <taxon>Ecdysozoa</taxon>
        <taxon>Arthropoda</taxon>
        <taxon>Crustacea</taxon>
        <taxon>Multicrustacea</taxon>
        <taxon>Malacostraca</taxon>
        <taxon>Eumalacostraca</taxon>
        <taxon>Eucarida</taxon>
        <taxon>Decapoda</taxon>
        <taxon>Pleocyemata</taxon>
        <taxon>Brachyura</taxon>
        <taxon>Eubrachyura</taxon>
        <taxon>Majoidea</taxon>
        <taxon>Majidae</taxon>
        <taxon>Chionoecetes</taxon>
    </lineage>
</organism>
<dbReference type="EMBL" id="JACEEZ010023664">
    <property type="protein sequence ID" value="KAG0710979.1"/>
    <property type="molecule type" value="Genomic_DNA"/>
</dbReference>
<protein>
    <recommendedName>
        <fullName evidence="5">Secreted protein</fullName>
    </recommendedName>
</protein>
<reference evidence="3" key="1">
    <citation type="submission" date="2020-07" db="EMBL/GenBank/DDBJ databases">
        <title>The High-quality genome of the commercially important snow crab, Chionoecetes opilio.</title>
        <authorList>
            <person name="Jeong J.-H."/>
            <person name="Ryu S."/>
        </authorList>
    </citation>
    <scope>NUCLEOTIDE SEQUENCE</scope>
    <source>
        <strain evidence="3">MADBK_172401_WGS</strain>
        <tissue evidence="3">Digestive gland</tissue>
    </source>
</reference>
<keyword evidence="4" id="KW-1185">Reference proteome</keyword>
<feature type="compositionally biased region" description="Low complexity" evidence="1">
    <location>
        <begin position="55"/>
        <end position="79"/>
    </location>
</feature>
<comment type="caution">
    <text evidence="3">The sequence shown here is derived from an EMBL/GenBank/DDBJ whole genome shotgun (WGS) entry which is preliminary data.</text>
</comment>
<feature type="region of interest" description="Disordered" evidence="1">
    <location>
        <begin position="36"/>
        <end position="106"/>
    </location>
</feature>
<gene>
    <name evidence="3" type="ORF">GWK47_021609</name>
</gene>
<feature type="chain" id="PRO_5035165489" description="Secreted protein" evidence="2">
    <location>
        <begin position="27"/>
        <end position="106"/>
    </location>
</feature>
<accession>A0A8J4XPA5</accession>
<evidence type="ECO:0000256" key="2">
    <source>
        <dbReference type="SAM" id="SignalP"/>
    </source>
</evidence>
<evidence type="ECO:0000313" key="3">
    <source>
        <dbReference type="EMBL" id="KAG0710979.1"/>
    </source>
</evidence>
<feature type="compositionally biased region" description="Basic and acidic residues" evidence="1">
    <location>
        <begin position="80"/>
        <end position="91"/>
    </location>
</feature>
<evidence type="ECO:0000313" key="4">
    <source>
        <dbReference type="Proteomes" id="UP000770661"/>
    </source>
</evidence>
<evidence type="ECO:0000256" key="1">
    <source>
        <dbReference type="SAM" id="MobiDB-lite"/>
    </source>
</evidence>
<sequence length="106" mass="11390">MPSLGTSTCTVLHCLAWVQLGFPVLGVSCILGSHDFLPQAGSGPPPPSNAWTNRADASAWPTAPSATPEASLAAHSSSSRSRDPRVEDRQPRRVTPPEQLTRDRYR</sequence>
<feature type="signal peptide" evidence="2">
    <location>
        <begin position="1"/>
        <end position="26"/>
    </location>
</feature>
<keyword evidence="2" id="KW-0732">Signal</keyword>
<proteinExistence type="predicted"/>
<dbReference type="Proteomes" id="UP000770661">
    <property type="component" value="Unassembled WGS sequence"/>
</dbReference>
<evidence type="ECO:0008006" key="5">
    <source>
        <dbReference type="Google" id="ProtNLM"/>
    </source>
</evidence>
<name>A0A8J4XPA5_CHIOP</name>
<dbReference type="AlphaFoldDB" id="A0A8J4XPA5"/>